<evidence type="ECO:0000313" key="2">
    <source>
        <dbReference type="EMBL" id="NOU70669.1"/>
    </source>
</evidence>
<keyword evidence="3" id="KW-1185">Reference proteome</keyword>
<organism evidence="2 3">
    <name type="scientific">Paenibacillus phytorum</name>
    <dbReference type="NCBI Taxonomy" id="2654977"/>
    <lineage>
        <taxon>Bacteria</taxon>
        <taxon>Bacillati</taxon>
        <taxon>Bacillota</taxon>
        <taxon>Bacilli</taxon>
        <taxon>Bacillales</taxon>
        <taxon>Paenibacillaceae</taxon>
        <taxon>Paenibacillus</taxon>
    </lineage>
</organism>
<keyword evidence="1" id="KW-0472">Membrane</keyword>
<protein>
    <submittedName>
        <fullName evidence="2">Uncharacterized protein</fullName>
    </submittedName>
</protein>
<evidence type="ECO:0000256" key="1">
    <source>
        <dbReference type="SAM" id="Phobius"/>
    </source>
</evidence>
<feature type="transmembrane region" description="Helical" evidence="1">
    <location>
        <begin position="33"/>
        <end position="56"/>
    </location>
</feature>
<proteinExistence type="predicted"/>
<comment type="caution">
    <text evidence="2">The sequence shown here is derived from an EMBL/GenBank/DDBJ whole genome shotgun (WGS) entry which is preliminary data.</text>
</comment>
<reference evidence="2 3" key="1">
    <citation type="submission" date="2019-10" db="EMBL/GenBank/DDBJ databases">
        <title>Description of Paenibacillus terrestris sp. nov.</title>
        <authorList>
            <person name="Carlier A."/>
            <person name="Qi S."/>
        </authorList>
    </citation>
    <scope>NUCLEOTIDE SEQUENCE [LARGE SCALE GENOMIC DNA]</scope>
    <source>
        <strain evidence="2 3">LMG 31458</strain>
    </source>
</reference>
<keyword evidence="1" id="KW-1133">Transmembrane helix</keyword>
<feature type="transmembrane region" description="Helical" evidence="1">
    <location>
        <begin position="77"/>
        <end position="96"/>
    </location>
</feature>
<dbReference type="Proteomes" id="UP000616779">
    <property type="component" value="Unassembled WGS sequence"/>
</dbReference>
<evidence type="ECO:0000313" key="3">
    <source>
        <dbReference type="Proteomes" id="UP000616779"/>
    </source>
</evidence>
<dbReference type="EMBL" id="WHOA01000026">
    <property type="protein sequence ID" value="NOU70669.1"/>
    <property type="molecule type" value="Genomic_DNA"/>
</dbReference>
<name>A0ABX1XSB1_9BACL</name>
<dbReference type="RefSeq" id="WP_171641327.1">
    <property type="nucleotide sequence ID" value="NZ_WHOA01000026.1"/>
</dbReference>
<feature type="transmembrane region" description="Helical" evidence="1">
    <location>
        <begin position="7"/>
        <end position="27"/>
    </location>
</feature>
<accession>A0ABX1XSB1</accession>
<gene>
    <name evidence="2" type="ORF">GC098_04350</name>
</gene>
<sequence length="97" mass="10719">MVWSRKFMWGPVILALVISFVSIISTLLNSKGWYIVTHISFWLGVIQGIIGFIFHIKGVQKRVGGLALRNFLTGPPVMMPLLFSIISILGLTAIYGG</sequence>
<keyword evidence="1" id="KW-0812">Transmembrane</keyword>